<accession>A0ABV8AND6</accession>
<dbReference type="Proteomes" id="UP001595805">
    <property type="component" value="Unassembled WGS sequence"/>
</dbReference>
<organism evidence="2 3">
    <name type="scientific">Algoriphagus namhaensis</name>
    <dbReference type="NCBI Taxonomy" id="915353"/>
    <lineage>
        <taxon>Bacteria</taxon>
        <taxon>Pseudomonadati</taxon>
        <taxon>Bacteroidota</taxon>
        <taxon>Cytophagia</taxon>
        <taxon>Cytophagales</taxon>
        <taxon>Cyclobacteriaceae</taxon>
        <taxon>Algoriphagus</taxon>
    </lineage>
</organism>
<keyword evidence="1" id="KW-0732">Signal</keyword>
<protein>
    <recommendedName>
        <fullName evidence="4">Lipoprotein</fullName>
    </recommendedName>
</protein>
<dbReference type="RefSeq" id="WP_377903295.1">
    <property type="nucleotide sequence ID" value="NZ_JBHRZS010000003.1"/>
</dbReference>
<reference evidence="3" key="1">
    <citation type="journal article" date="2019" name="Int. J. Syst. Evol. Microbiol.">
        <title>The Global Catalogue of Microorganisms (GCM) 10K type strain sequencing project: providing services to taxonomists for standard genome sequencing and annotation.</title>
        <authorList>
            <consortium name="The Broad Institute Genomics Platform"/>
            <consortium name="The Broad Institute Genome Sequencing Center for Infectious Disease"/>
            <person name="Wu L."/>
            <person name="Ma J."/>
        </authorList>
    </citation>
    <scope>NUCLEOTIDE SEQUENCE [LARGE SCALE GENOMIC DNA]</scope>
    <source>
        <strain evidence="3">CCUG 60523</strain>
    </source>
</reference>
<keyword evidence="3" id="KW-1185">Reference proteome</keyword>
<comment type="caution">
    <text evidence="2">The sequence shown here is derived from an EMBL/GenBank/DDBJ whole genome shotgun (WGS) entry which is preliminary data.</text>
</comment>
<proteinExistence type="predicted"/>
<sequence length="141" mass="15553">MKKFFLIFFLLPLISCAENDSPNCLDSELGTAFPTRINQTTNLCSEDVSVTFLEALNESRCPSDVTCIWAGFVHVKLELKVNGKKSEIELSSNSTVNGVPATIDFESFKFILVDVLPYPSTTAKIDGNKREVILTVEKIGS</sequence>
<name>A0ABV8AND6_9BACT</name>
<feature type="signal peptide" evidence="1">
    <location>
        <begin position="1"/>
        <end position="17"/>
    </location>
</feature>
<evidence type="ECO:0000256" key="1">
    <source>
        <dbReference type="SAM" id="SignalP"/>
    </source>
</evidence>
<dbReference type="EMBL" id="JBHRZS010000003">
    <property type="protein sequence ID" value="MFC3879145.1"/>
    <property type="molecule type" value="Genomic_DNA"/>
</dbReference>
<feature type="chain" id="PRO_5045416599" description="Lipoprotein" evidence="1">
    <location>
        <begin position="18"/>
        <end position="141"/>
    </location>
</feature>
<evidence type="ECO:0000313" key="3">
    <source>
        <dbReference type="Proteomes" id="UP001595805"/>
    </source>
</evidence>
<gene>
    <name evidence="2" type="ORF">ACFOSV_03105</name>
</gene>
<evidence type="ECO:0008006" key="4">
    <source>
        <dbReference type="Google" id="ProtNLM"/>
    </source>
</evidence>
<evidence type="ECO:0000313" key="2">
    <source>
        <dbReference type="EMBL" id="MFC3879145.1"/>
    </source>
</evidence>